<dbReference type="Pfam" id="PF00004">
    <property type="entry name" value="AAA"/>
    <property type="match status" value="1"/>
</dbReference>
<evidence type="ECO:0000313" key="3">
    <source>
        <dbReference type="Proteomes" id="UP001519363"/>
    </source>
</evidence>
<protein>
    <recommendedName>
        <fullName evidence="1">ATPase AAA-type core domain-containing protein</fullName>
    </recommendedName>
</protein>
<evidence type="ECO:0000313" key="2">
    <source>
        <dbReference type="EMBL" id="MBP2477577.1"/>
    </source>
</evidence>
<gene>
    <name evidence="2" type="ORF">JOF53_006449</name>
</gene>
<dbReference type="RefSeq" id="WP_086787969.1">
    <property type="nucleotide sequence ID" value="NZ_JAGIOO010000001.1"/>
</dbReference>
<reference evidence="2 3" key="1">
    <citation type="submission" date="2021-03" db="EMBL/GenBank/DDBJ databases">
        <title>Sequencing the genomes of 1000 actinobacteria strains.</title>
        <authorList>
            <person name="Klenk H.-P."/>
        </authorList>
    </citation>
    <scope>NUCLEOTIDE SEQUENCE [LARGE SCALE GENOMIC DNA]</scope>
    <source>
        <strain evidence="2 3">DSM 44580</strain>
    </source>
</reference>
<accession>A0ABS5ALY1</accession>
<feature type="domain" description="ATPase AAA-type core" evidence="1">
    <location>
        <begin position="188"/>
        <end position="258"/>
    </location>
</feature>
<dbReference type="InterPro" id="IPR027417">
    <property type="entry name" value="P-loop_NTPase"/>
</dbReference>
<dbReference type="EMBL" id="JAGIOO010000001">
    <property type="protein sequence ID" value="MBP2477577.1"/>
    <property type="molecule type" value="Genomic_DNA"/>
</dbReference>
<dbReference type="InterPro" id="IPR003959">
    <property type="entry name" value="ATPase_AAA_core"/>
</dbReference>
<organism evidence="2 3">
    <name type="scientific">Crossiella equi</name>
    <dbReference type="NCBI Taxonomy" id="130796"/>
    <lineage>
        <taxon>Bacteria</taxon>
        <taxon>Bacillati</taxon>
        <taxon>Actinomycetota</taxon>
        <taxon>Actinomycetes</taxon>
        <taxon>Pseudonocardiales</taxon>
        <taxon>Pseudonocardiaceae</taxon>
        <taxon>Crossiella</taxon>
    </lineage>
</organism>
<name>A0ABS5ALY1_9PSEU</name>
<proteinExistence type="predicted"/>
<evidence type="ECO:0000259" key="1">
    <source>
        <dbReference type="Pfam" id="PF00004"/>
    </source>
</evidence>
<dbReference type="SUPFAM" id="SSF52540">
    <property type="entry name" value="P-loop containing nucleoside triphosphate hydrolases"/>
    <property type="match status" value="1"/>
</dbReference>
<dbReference type="Proteomes" id="UP001519363">
    <property type="component" value="Unassembled WGS sequence"/>
</dbReference>
<dbReference type="Gene3D" id="3.40.50.300">
    <property type="entry name" value="P-loop containing nucleotide triphosphate hydrolases"/>
    <property type="match status" value="1"/>
</dbReference>
<sequence length="471" mass="51633">MMHAVVLAGPSSTTVTIKATFIPRDTITGINRCAVEIAAEHGGFPRVSFVVFTQDNGSTTPCWDCDTFPCQHHWSLLEAGLLLPGPLGRLADAVHRPGTQFKTISADYYAVLPGTAYRFQPVEETWSQITSVLPIQEVELTRTNARFPDELLPHVPSVEDSRDAFSNPKAYHQIARLSQLHLDRQVFLLAGPPGTGKSACLRQIAADRCVPHLEISSPEQAELFRTGLRDGQTVLEHSLLVTAIQHPCVVEFVDLHRWEGRLDVLDALEGLLNPTSARLRAFLPIAGGAINVPVHPEALIALTTNRPTVDWGEKWLDRWSIISFGQPTNAELLDDLRGTGFRALQRLTEQDRLPENNVHAAGAEMLDFAGLLASTIDRLNLDPLLANRYCWGTRTGRDAMVRFVLGQPPAEIAIAVFAGKLLRYPALALHALALAHTVHGWGTPLIDALPFRSSLTSEQITAAFAAHQGSR</sequence>
<comment type="caution">
    <text evidence="2">The sequence shown here is derived from an EMBL/GenBank/DDBJ whole genome shotgun (WGS) entry which is preliminary data.</text>
</comment>
<keyword evidence="3" id="KW-1185">Reference proteome</keyword>